<keyword evidence="2 5" id="KW-0812">Transmembrane</keyword>
<feature type="transmembrane region" description="Helical" evidence="5">
    <location>
        <begin position="154"/>
        <end position="172"/>
    </location>
</feature>
<evidence type="ECO:0000256" key="4">
    <source>
        <dbReference type="ARBA" id="ARBA00023136"/>
    </source>
</evidence>
<dbReference type="InterPro" id="IPR050186">
    <property type="entry name" value="TPT_transporter"/>
</dbReference>
<organism evidence="6 7">
    <name type="scientific">Caenorhabditis tropicalis</name>
    <dbReference type="NCBI Taxonomy" id="1561998"/>
    <lineage>
        <taxon>Eukaryota</taxon>
        <taxon>Metazoa</taxon>
        <taxon>Ecdysozoa</taxon>
        <taxon>Nematoda</taxon>
        <taxon>Chromadorea</taxon>
        <taxon>Rhabditida</taxon>
        <taxon>Rhabditina</taxon>
        <taxon>Rhabditomorpha</taxon>
        <taxon>Rhabditoidea</taxon>
        <taxon>Rhabditidae</taxon>
        <taxon>Peloderinae</taxon>
        <taxon>Caenorhabditis</taxon>
    </lineage>
</organism>
<evidence type="ECO:0000256" key="5">
    <source>
        <dbReference type="SAM" id="Phobius"/>
    </source>
</evidence>
<dbReference type="WBParaSite" id="Csp11.Scaffold589.g5058.t1">
    <property type="protein sequence ID" value="Csp11.Scaffold589.g5058.t1"/>
    <property type="gene ID" value="Csp11.Scaffold589.g5058"/>
</dbReference>
<evidence type="ECO:0000256" key="3">
    <source>
        <dbReference type="ARBA" id="ARBA00022989"/>
    </source>
</evidence>
<dbReference type="AlphaFoldDB" id="A0A1I7TE66"/>
<evidence type="ECO:0000313" key="7">
    <source>
        <dbReference type="WBParaSite" id="Csp11.Scaffold589.g5058.t1"/>
    </source>
</evidence>
<dbReference type="STRING" id="1561998.A0A1I7TE66"/>
<feature type="transmembrane region" description="Helical" evidence="5">
    <location>
        <begin position="255"/>
        <end position="275"/>
    </location>
</feature>
<evidence type="ECO:0000256" key="1">
    <source>
        <dbReference type="ARBA" id="ARBA00004141"/>
    </source>
</evidence>
<protein>
    <submittedName>
        <fullName evidence="7">TPT domain-containing protein</fullName>
    </submittedName>
</protein>
<feature type="transmembrane region" description="Helical" evidence="5">
    <location>
        <begin position="184"/>
        <end position="199"/>
    </location>
</feature>
<keyword evidence="3 5" id="KW-1133">Transmembrane helix</keyword>
<keyword evidence="4 5" id="KW-0472">Membrane</keyword>
<dbReference type="eggNOG" id="KOG1444">
    <property type="taxonomic scope" value="Eukaryota"/>
</dbReference>
<reference evidence="7" key="1">
    <citation type="submission" date="2016-11" db="UniProtKB">
        <authorList>
            <consortium name="WormBaseParasite"/>
        </authorList>
    </citation>
    <scope>IDENTIFICATION</scope>
</reference>
<feature type="transmembrane region" description="Helical" evidence="5">
    <location>
        <begin position="130"/>
        <end position="148"/>
    </location>
</feature>
<comment type="subcellular location">
    <subcellularLocation>
        <location evidence="1">Membrane</location>
        <topology evidence="1">Multi-pass membrane protein</topology>
    </subcellularLocation>
</comment>
<feature type="transmembrane region" description="Helical" evidence="5">
    <location>
        <begin position="219"/>
        <end position="243"/>
    </location>
</feature>
<accession>A0A1I7TE66</accession>
<sequence length="315" mass="35567">MRVVKTAAGRSMITFVCATVFCSLMAKIMVTRYFFDYPVVILMMQSAATLFVIEVARVLGILKVAPYCFEKGRHIVIPSILYTISQWITVASFEGIAMPNFDSIKRFTPILILIGLAARSRQQKVDQNRTFIIIGLSIASALAVNLDFSVDRYSLMYGLVGAILQATALVLFEEHLQTYNYTEVLYMHSFNSLVFYLLADMARDELRDAFMYMITSAHPLFIIVFAISMFAGVLFHFTAFSCLEKNGALNMQIVSNVRAVAETFFAYYLSVYLFYDVYPGVLNWAFLAITFAAARALTSRDHEPEIVKGPWMTKA</sequence>
<feature type="transmembrane region" description="Helical" evidence="5">
    <location>
        <begin position="12"/>
        <end position="35"/>
    </location>
</feature>
<evidence type="ECO:0000313" key="6">
    <source>
        <dbReference type="Proteomes" id="UP000095282"/>
    </source>
</evidence>
<proteinExistence type="predicted"/>
<evidence type="ECO:0000256" key="2">
    <source>
        <dbReference type="ARBA" id="ARBA00022692"/>
    </source>
</evidence>
<dbReference type="GO" id="GO:0016020">
    <property type="term" value="C:membrane"/>
    <property type="evidence" value="ECO:0007669"/>
    <property type="project" value="UniProtKB-SubCell"/>
</dbReference>
<name>A0A1I7TE66_9PELO</name>
<dbReference type="Proteomes" id="UP000095282">
    <property type="component" value="Unplaced"/>
</dbReference>
<dbReference type="PANTHER" id="PTHR11132">
    <property type="entry name" value="SOLUTE CARRIER FAMILY 35"/>
    <property type="match status" value="1"/>
</dbReference>
<feature type="transmembrane region" description="Helical" evidence="5">
    <location>
        <begin position="41"/>
        <end position="62"/>
    </location>
</feature>
<keyword evidence="6" id="KW-1185">Reference proteome</keyword>